<dbReference type="Pfam" id="PF00583">
    <property type="entry name" value="Acetyltransf_1"/>
    <property type="match status" value="1"/>
</dbReference>
<dbReference type="EMBL" id="NGKB01000023">
    <property type="protein sequence ID" value="RSU09612.1"/>
    <property type="molecule type" value="Genomic_DNA"/>
</dbReference>
<dbReference type="OrthoDB" id="9127144at2"/>
<dbReference type="GeneID" id="95581585"/>
<dbReference type="AlphaFoldDB" id="A0A430ANC6"/>
<reference evidence="2 3" key="1">
    <citation type="submission" date="2017-05" db="EMBL/GenBank/DDBJ databases">
        <title>Vagococcus spp. assemblies.</title>
        <authorList>
            <person name="Gulvik C.A."/>
        </authorList>
    </citation>
    <scope>NUCLEOTIDE SEQUENCE [LARGE SCALE GENOMIC DNA]</scope>
    <source>
        <strain evidence="2 3">SS1714</strain>
    </source>
</reference>
<proteinExistence type="predicted"/>
<feature type="domain" description="N-acetyltransferase" evidence="1">
    <location>
        <begin position="2"/>
        <end position="145"/>
    </location>
</feature>
<sequence>MIEFKEITRENFDDCLFLEVTEEQEDFVASTMFSLAESKVFTENIPLVIYDGDLMVGFVMYALDPEENHYWIHRLLIDKKYQKKGYGTQAMTKIVNLIQELHQPSKVLTSFEPGNTVAEKLYLSLGFKHTGRLVDDEAVLEYCFN</sequence>
<accession>A0A430ANC6</accession>
<dbReference type="InterPro" id="IPR016181">
    <property type="entry name" value="Acyl_CoA_acyltransferase"/>
</dbReference>
<dbReference type="PROSITE" id="PS51186">
    <property type="entry name" value="GNAT"/>
    <property type="match status" value="1"/>
</dbReference>
<dbReference type="RefSeq" id="WP_126796539.1">
    <property type="nucleotide sequence ID" value="NZ_CP060720.1"/>
</dbReference>
<name>A0A430ANC6_9ENTE</name>
<protein>
    <recommendedName>
        <fullName evidence="1">N-acetyltransferase domain-containing protein</fullName>
    </recommendedName>
</protein>
<evidence type="ECO:0000313" key="2">
    <source>
        <dbReference type="EMBL" id="RSU09612.1"/>
    </source>
</evidence>
<keyword evidence="3" id="KW-1185">Reference proteome</keyword>
<dbReference type="SUPFAM" id="SSF55729">
    <property type="entry name" value="Acyl-CoA N-acyltransferases (Nat)"/>
    <property type="match status" value="1"/>
</dbReference>
<dbReference type="CDD" id="cd04301">
    <property type="entry name" value="NAT_SF"/>
    <property type="match status" value="1"/>
</dbReference>
<organism evidence="2 3">
    <name type="scientific">Vagococcus carniphilus</name>
    <dbReference type="NCBI Taxonomy" id="218144"/>
    <lineage>
        <taxon>Bacteria</taxon>
        <taxon>Bacillati</taxon>
        <taxon>Bacillota</taxon>
        <taxon>Bacilli</taxon>
        <taxon>Lactobacillales</taxon>
        <taxon>Enterococcaceae</taxon>
        <taxon>Vagococcus</taxon>
    </lineage>
</organism>
<evidence type="ECO:0000259" key="1">
    <source>
        <dbReference type="PROSITE" id="PS51186"/>
    </source>
</evidence>
<dbReference type="Gene3D" id="3.40.630.30">
    <property type="match status" value="1"/>
</dbReference>
<comment type="caution">
    <text evidence="2">The sequence shown here is derived from an EMBL/GenBank/DDBJ whole genome shotgun (WGS) entry which is preliminary data.</text>
</comment>
<dbReference type="GO" id="GO:0016747">
    <property type="term" value="F:acyltransferase activity, transferring groups other than amino-acyl groups"/>
    <property type="evidence" value="ECO:0007669"/>
    <property type="project" value="InterPro"/>
</dbReference>
<evidence type="ECO:0000313" key="3">
    <source>
        <dbReference type="Proteomes" id="UP000288028"/>
    </source>
</evidence>
<gene>
    <name evidence="2" type="ORF">CBF28_14775</name>
</gene>
<dbReference type="Proteomes" id="UP000288028">
    <property type="component" value="Unassembled WGS sequence"/>
</dbReference>
<dbReference type="InterPro" id="IPR000182">
    <property type="entry name" value="GNAT_dom"/>
</dbReference>